<accession>A0A1F5F3S3</accession>
<evidence type="ECO:0000256" key="1">
    <source>
        <dbReference type="ARBA" id="ARBA00006484"/>
    </source>
</evidence>
<dbReference type="Pfam" id="PF00106">
    <property type="entry name" value="adh_short"/>
    <property type="match status" value="1"/>
</dbReference>
<dbReference type="InterPro" id="IPR020904">
    <property type="entry name" value="Sc_DH/Rdtase_CS"/>
</dbReference>
<dbReference type="InterPro" id="IPR002347">
    <property type="entry name" value="SDR_fam"/>
</dbReference>
<dbReference type="EMBL" id="MFAK01000037">
    <property type="protein sequence ID" value="OGD74297.1"/>
    <property type="molecule type" value="Genomic_DNA"/>
</dbReference>
<organism evidence="3 4">
    <name type="scientific">Candidatus Collierbacteria bacterium RIFOXYA2_FULL_46_10</name>
    <dbReference type="NCBI Taxonomy" id="1817726"/>
    <lineage>
        <taxon>Bacteria</taxon>
        <taxon>Candidatus Collieribacteriota</taxon>
    </lineage>
</organism>
<dbReference type="PANTHER" id="PTHR44196">
    <property type="entry name" value="DEHYDROGENASE/REDUCTASE SDR FAMILY MEMBER 7B"/>
    <property type="match status" value="1"/>
</dbReference>
<comment type="caution">
    <text evidence="3">The sequence shown here is derived from an EMBL/GenBank/DDBJ whole genome shotgun (WGS) entry which is preliminary data.</text>
</comment>
<dbReference type="Proteomes" id="UP000176191">
    <property type="component" value="Unassembled WGS sequence"/>
</dbReference>
<protein>
    <recommendedName>
        <fullName evidence="5">Short-chain dehydrogenase</fullName>
    </recommendedName>
</protein>
<proteinExistence type="inferred from homology"/>
<evidence type="ECO:0000313" key="3">
    <source>
        <dbReference type="EMBL" id="OGD74297.1"/>
    </source>
</evidence>
<comment type="similarity">
    <text evidence="1">Belongs to the short-chain dehydrogenases/reductases (SDR) family.</text>
</comment>
<name>A0A1F5F3S3_9BACT</name>
<dbReference type="SUPFAM" id="SSF51735">
    <property type="entry name" value="NAD(P)-binding Rossmann-fold domains"/>
    <property type="match status" value="1"/>
</dbReference>
<dbReference type="AlphaFoldDB" id="A0A1F5F3S3"/>
<evidence type="ECO:0000313" key="4">
    <source>
        <dbReference type="Proteomes" id="UP000176191"/>
    </source>
</evidence>
<dbReference type="PANTHER" id="PTHR44196:SF1">
    <property type="entry name" value="DEHYDROGENASE_REDUCTASE SDR FAMILY MEMBER 7B"/>
    <property type="match status" value="1"/>
</dbReference>
<dbReference type="PRINTS" id="PR00081">
    <property type="entry name" value="GDHRDH"/>
</dbReference>
<gene>
    <name evidence="3" type="ORF">A2228_02030</name>
</gene>
<reference evidence="3 4" key="1">
    <citation type="journal article" date="2016" name="Nat. Commun.">
        <title>Thousands of microbial genomes shed light on interconnected biogeochemical processes in an aquifer system.</title>
        <authorList>
            <person name="Anantharaman K."/>
            <person name="Brown C.T."/>
            <person name="Hug L.A."/>
            <person name="Sharon I."/>
            <person name="Castelle C.J."/>
            <person name="Probst A.J."/>
            <person name="Thomas B.C."/>
            <person name="Singh A."/>
            <person name="Wilkins M.J."/>
            <person name="Karaoz U."/>
            <person name="Brodie E.L."/>
            <person name="Williams K.H."/>
            <person name="Hubbard S.S."/>
            <person name="Banfield J.F."/>
        </authorList>
    </citation>
    <scope>NUCLEOTIDE SEQUENCE [LARGE SCALE GENOMIC DNA]</scope>
</reference>
<dbReference type="InterPro" id="IPR036291">
    <property type="entry name" value="NAD(P)-bd_dom_sf"/>
</dbReference>
<evidence type="ECO:0008006" key="5">
    <source>
        <dbReference type="Google" id="ProtNLM"/>
    </source>
</evidence>
<keyword evidence="2" id="KW-0560">Oxidoreductase</keyword>
<evidence type="ECO:0000256" key="2">
    <source>
        <dbReference type="ARBA" id="ARBA00023002"/>
    </source>
</evidence>
<dbReference type="Gene3D" id="3.40.50.720">
    <property type="entry name" value="NAD(P)-binding Rossmann-like Domain"/>
    <property type="match status" value="1"/>
</dbReference>
<dbReference type="GO" id="GO:0016020">
    <property type="term" value="C:membrane"/>
    <property type="evidence" value="ECO:0007669"/>
    <property type="project" value="TreeGrafter"/>
</dbReference>
<dbReference type="CDD" id="cd05233">
    <property type="entry name" value="SDR_c"/>
    <property type="match status" value="1"/>
</dbReference>
<dbReference type="PROSITE" id="PS00061">
    <property type="entry name" value="ADH_SHORT"/>
    <property type="match status" value="1"/>
</dbReference>
<sequence length="224" mass="24593">MNLANKTILLTGATGGIGSLLTSKLTAAKANLITLGRDPNKPASYHTDLANPTSRQELIKQILSDYPSLDIIIHAAGIGIYKSLVDLTSEDWYQSYELNVFAPLFLAQQLHPQLNLVLGSCSAFQHTPERSLYNSTKAALRALTLCLAQEQPGHFVHLALDSTLTAFGPLTLAQKQAKQKDGKIYLDPSWVSDQIISILQNDSRDTEYVLSPDCYPECGTWHKP</sequence>
<dbReference type="GO" id="GO:0016491">
    <property type="term" value="F:oxidoreductase activity"/>
    <property type="evidence" value="ECO:0007669"/>
    <property type="project" value="UniProtKB-KW"/>
</dbReference>